<dbReference type="InterPro" id="IPR008962">
    <property type="entry name" value="PapD-like_sf"/>
</dbReference>
<keyword evidence="1" id="KW-0206">Cytoskeleton</keyword>
<dbReference type="EMBL" id="JPKZ01000209">
    <property type="protein sequence ID" value="KHN88571.1"/>
    <property type="molecule type" value="Genomic_DNA"/>
</dbReference>
<reference evidence="3 4" key="1">
    <citation type="submission" date="2014-11" db="EMBL/GenBank/DDBJ databases">
        <title>Genetic blueprint of the zoonotic pathogen Toxocara canis.</title>
        <authorList>
            <person name="Zhu X.-Q."/>
            <person name="Korhonen P.K."/>
            <person name="Cai H."/>
            <person name="Young N.D."/>
            <person name="Nejsum P."/>
            <person name="von Samson-Himmelstjerna G."/>
            <person name="Boag P.R."/>
            <person name="Tan P."/>
            <person name="Li Q."/>
            <person name="Min J."/>
            <person name="Yang Y."/>
            <person name="Wang X."/>
            <person name="Fang X."/>
            <person name="Hall R.S."/>
            <person name="Hofmann A."/>
            <person name="Sternberg P.W."/>
            <person name="Jex A.R."/>
            <person name="Gasser R.B."/>
        </authorList>
    </citation>
    <scope>NUCLEOTIDE SEQUENCE [LARGE SCALE GENOMIC DNA]</scope>
    <source>
        <strain evidence="3">PN_DK_2014</strain>
    </source>
</reference>
<dbReference type="SUPFAM" id="SSF49354">
    <property type="entry name" value="PapD-like"/>
    <property type="match status" value="1"/>
</dbReference>
<evidence type="ECO:0000259" key="2">
    <source>
        <dbReference type="PROSITE" id="PS50202"/>
    </source>
</evidence>
<dbReference type="PROSITE" id="PS50202">
    <property type="entry name" value="MSP"/>
    <property type="match status" value="1"/>
</dbReference>
<protein>
    <recommendedName>
        <fullName evidence="1">Major sperm protein</fullName>
    </recommendedName>
</protein>
<feature type="domain" description="MSP" evidence="2">
    <location>
        <begin position="95"/>
        <end position="181"/>
    </location>
</feature>
<dbReference type="AlphaFoldDB" id="A0A0B2VYE3"/>
<dbReference type="InterPro" id="IPR000535">
    <property type="entry name" value="MSP_dom"/>
</dbReference>
<name>A0A0B2VYE3_TOXCA</name>
<keyword evidence="4" id="KW-1185">Reference proteome</keyword>
<evidence type="ECO:0000313" key="3">
    <source>
        <dbReference type="EMBL" id="KHN88571.1"/>
    </source>
</evidence>
<gene>
    <name evidence="3" type="ORF">Tcan_06968</name>
</gene>
<dbReference type="Pfam" id="PF00635">
    <property type="entry name" value="Motile_Sperm"/>
    <property type="match status" value="1"/>
</dbReference>
<comment type="function">
    <text evidence="1">Central component in molecular interactions underlying sperm crawling. Forms an extensive filament system that extends from sperm villipoda, along the leading edge of the pseudopod.</text>
</comment>
<dbReference type="InterPro" id="IPR013783">
    <property type="entry name" value="Ig-like_fold"/>
</dbReference>
<organism evidence="3 4">
    <name type="scientific">Toxocara canis</name>
    <name type="common">Canine roundworm</name>
    <dbReference type="NCBI Taxonomy" id="6265"/>
    <lineage>
        <taxon>Eukaryota</taxon>
        <taxon>Metazoa</taxon>
        <taxon>Ecdysozoa</taxon>
        <taxon>Nematoda</taxon>
        <taxon>Chromadorea</taxon>
        <taxon>Rhabditida</taxon>
        <taxon>Spirurina</taxon>
        <taxon>Ascaridomorpha</taxon>
        <taxon>Ascaridoidea</taxon>
        <taxon>Toxocaridae</taxon>
        <taxon>Toxocara</taxon>
    </lineage>
</organism>
<proteinExistence type="predicted"/>
<dbReference type="Gene3D" id="2.60.40.10">
    <property type="entry name" value="Immunoglobulins"/>
    <property type="match status" value="1"/>
</dbReference>
<accession>A0A0B2VYE3</accession>
<keyword evidence="1" id="KW-0963">Cytoplasm</keyword>
<dbReference type="Proteomes" id="UP000031036">
    <property type="component" value="Unassembled WGS sequence"/>
</dbReference>
<comment type="caution">
    <text evidence="3">The sequence shown here is derived from an EMBL/GenBank/DDBJ whole genome shotgun (WGS) entry which is preliminary data.</text>
</comment>
<evidence type="ECO:0000256" key="1">
    <source>
        <dbReference type="RuleBase" id="RU003425"/>
    </source>
</evidence>
<sequence>MQADQIRSFTVTPLAEKASLYAYALRSDGSHEDFWVPANCSSATMAISEETAAALEGDVMSVPTSGFQRTVQAQRWRFQRKRLQHLKEMSCLFRQKMLRNCNSASFKEPYRGIVDLAIWNRRKRSLMWALKSSAPSRLMARPTCGVLAPRSTVNMKLGVLEPDAVNAETRDDILAFVLQFH</sequence>
<evidence type="ECO:0000313" key="4">
    <source>
        <dbReference type="Proteomes" id="UP000031036"/>
    </source>
</evidence>